<protein>
    <submittedName>
        <fullName evidence="1">Uncharacterized protein</fullName>
    </submittedName>
</protein>
<reference evidence="1 2" key="1">
    <citation type="journal article" date="2024" name="J. Plant Pathol.">
        <title>Sequence and assembly of the genome of Seiridium unicorne, isolate CBS 538.82, causal agent of cypress canker disease.</title>
        <authorList>
            <person name="Scali E."/>
            <person name="Rocca G.D."/>
            <person name="Danti R."/>
            <person name="Garbelotto M."/>
            <person name="Barberini S."/>
            <person name="Baroncelli R."/>
            <person name="Emiliani G."/>
        </authorList>
    </citation>
    <scope>NUCLEOTIDE SEQUENCE [LARGE SCALE GENOMIC DNA]</scope>
    <source>
        <strain evidence="1 2">BM-138-508</strain>
    </source>
</reference>
<sequence length="101" mass="11520">MDSCAPFLEVPVPLRLNDIGLLHDIDSRRQKYDDSHSSNIQVSTDYEYCLRYSFHNFDTSVRASSWAKAQRFKSKCKLDATVNMCNPLLGGDSPVNDMRTD</sequence>
<comment type="caution">
    <text evidence="1">The sequence shown here is derived from an EMBL/GenBank/DDBJ whole genome shotgun (WGS) entry which is preliminary data.</text>
</comment>
<gene>
    <name evidence="1" type="ORF">SUNI508_13976</name>
</gene>
<name>A0ABR2V9S0_9PEZI</name>
<evidence type="ECO:0000313" key="1">
    <source>
        <dbReference type="EMBL" id="KAK9423663.1"/>
    </source>
</evidence>
<dbReference type="Proteomes" id="UP001408356">
    <property type="component" value="Unassembled WGS sequence"/>
</dbReference>
<organism evidence="1 2">
    <name type="scientific">Seiridium unicorne</name>
    <dbReference type="NCBI Taxonomy" id="138068"/>
    <lineage>
        <taxon>Eukaryota</taxon>
        <taxon>Fungi</taxon>
        <taxon>Dikarya</taxon>
        <taxon>Ascomycota</taxon>
        <taxon>Pezizomycotina</taxon>
        <taxon>Sordariomycetes</taxon>
        <taxon>Xylariomycetidae</taxon>
        <taxon>Amphisphaeriales</taxon>
        <taxon>Sporocadaceae</taxon>
        <taxon>Seiridium</taxon>
    </lineage>
</organism>
<dbReference type="EMBL" id="JARVKF010000067">
    <property type="protein sequence ID" value="KAK9423663.1"/>
    <property type="molecule type" value="Genomic_DNA"/>
</dbReference>
<accession>A0ABR2V9S0</accession>
<evidence type="ECO:0000313" key="2">
    <source>
        <dbReference type="Proteomes" id="UP001408356"/>
    </source>
</evidence>
<keyword evidence="2" id="KW-1185">Reference proteome</keyword>
<proteinExistence type="predicted"/>